<feature type="compositionally biased region" description="Basic and acidic residues" evidence="1">
    <location>
        <begin position="253"/>
        <end position="267"/>
    </location>
</feature>
<comment type="caution">
    <text evidence="2">The sequence shown here is derived from an EMBL/GenBank/DDBJ whole genome shotgun (WGS) entry which is preliminary data.</text>
</comment>
<dbReference type="AlphaFoldDB" id="A0A8J8T9P8"/>
<dbReference type="OrthoDB" id="10687495at2759"/>
<sequence>MDPSTSYTNMSPFSMYRGTPATLSGSRNNSFTRNPNQESSHEIKPTHKKLFQRPGSQLDDIIAPKAPVAQAQRFESMYASLYQNRPYASNDFQGKDSRFKNQGSQSHRSREKSIESTGSRSKYKNMRNYSQIELGGEFITYQQQYFESVKMPTGKTAPAQVASETKPTQKKRVVSNQYRVANSEIPADEEFGQKPPNYEPKTPNCRITSARVVNQRQPKIVIKEEPEYIPQTKTFVSPQTAVNRTAPITPPPREYDDPKPRANDDSGMKSFVDILTIDYRKTLNDYKNKMMEEARRKAVSSHFSSGSLSSRELVSNRQSEQSFVECLKGDHMKQTYNKKFQLRQSAVASALESITHGNSEREKQKDKLMGRAEVGGTVDFVDILTGDHLRSTRNSSVSKEGLLDAWKNQMQVKNDQIQSAKEKQKQDDQMHLSFLQQKEEQEKLTQRVRSDKAKTVQQEALKQYESEKDKKIYAKRLQQIKERDALKGAQNEQVRRNEELKKVVESNVNERASLRIVKSEIQGKVVRAATAGNGGMSSVLQKYLNP</sequence>
<evidence type="ECO:0000256" key="1">
    <source>
        <dbReference type="SAM" id="MobiDB-lite"/>
    </source>
</evidence>
<gene>
    <name evidence="2" type="ORF">FGO68_gene5590</name>
</gene>
<feature type="compositionally biased region" description="Polar residues" evidence="1">
    <location>
        <begin position="1"/>
        <end position="12"/>
    </location>
</feature>
<dbReference type="EMBL" id="RRYP01000803">
    <property type="protein sequence ID" value="TNV86840.1"/>
    <property type="molecule type" value="Genomic_DNA"/>
</dbReference>
<feature type="region of interest" description="Disordered" evidence="1">
    <location>
        <begin position="1"/>
        <end position="59"/>
    </location>
</feature>
<feature type="region of interest" description="Disordered" evidence="1">
    <location>
        <begin position="238"/>
        <end position="267"/>
    </location>
</feature>
<dbReference type="Proteomes" id="UP000785679">
    <property type="component" value="Unassembled WGS sequence"/>
</dbReference>
<protein>
    <submittedName>
        <fullName evidence="2">Uncharacterized protein</fullName>
    </submittedName>
</protein>
<evidence type="ECO:0000313" key="2">
    <source>
        <dbReference type="EMBL" id="TNV86840.1"/>
    </source>
</evidence>
<feature type="region of interest" description="Disordered" evidence="1">
    <location>
        <begin position="87"/>
        <end position="122"/>
    </location>
</feature>
<reference evidence="2" key="1">
    <citation type="submission" date="2019-06" db="EMBL/GenBank/DDBJ databases">
        <authorList>
            <person name="Zheng W."/>
        </authorList>
    </citation>
    <scope>NUCLEOTIDE SEQUENCE</scope>
    <source>
        <strain evidence="2">QDHG01</strain>
    </source>
</reference>
<organism evidence="2 3">
    <name type="scientific">Halteria grandinella</name>
    <dbReference type="NCBI Taxonomy" id="5974"/>
    <lineage>
        <taxon>Eukaryota</taxon>
        <taxon>Sar</taxon>
        <taxon>Alveolata</taxon>
        <taxon>Ciliophora</taxon>
        <taxon>Intramacronucleata</taxon>
        <taxon>Spirotrichea</taxon>
        <taxon>Stichotrichia</taxon>
        <taxon>Sporadotrichida</taxon>
        <taxon>Halteriidae</taxon>
        <taxon>Halteria</taxon>
    </lineage>
</organism>
<feature type="compositionally biased region" description="Polar residues" evidence="1">
    <location>
        <begin position="21"/>
        <end position="38"/>
    </location>
</feature>
<name>A0A8J8T9P8_HALGN</name>
<proteinExistence type="predicted"/>
<evidence type="ECO:0000313" key="3">
    <source>
        <dbReference type="Proteomes" id="UP000785679"/>
    </source>
</evidence>
<accession>A0A8J8T9P8</accession>
<keyword evidence="3" id="KW-1185">Reference proteome</keyword>